<keyword evidence="2" id="KW-1185">Reference proteome</keyword>
<comment type="caution">
    <text evidence="1">The sequence shown here is derived from an EMBL/GenBank/DDBJ whole genome shotgun (WGS) entry which is preliminary data.</text>
</comment>
<reference evidence="1 2" key="1">
    <citation type="submission" date="2018-10" db="EMBL/GenBank/DDBJ databases">
        <title>Draft genome of Mycobacterium hodleri strain B.</title>
        <authorList>
            <person name="Amande T.J."/>
            <person name="Mcgenity T.J."/>
        </authorList>
    </citation>
    <scope>NUCLEOTIDE SEQUENCE [LARGE SCALE GENOMIC DNA]</scope>
    <source>
        <strain evidence="1 2">B</strain>
    </source>
</reference>
<dbReference type="RefSeq" id="WP_142556147.1">
    <property type="nucleotide sequence ID" value="NZ_VIFX01000095.1"/>
</dbReference>
<sequence length="281" mass="30706">MKNTLATVLSPNRRRLLALTVAAVIDTRRTTRIEAAGGAVTEWVRLSLEAGGLMGRRLRILTETPTNRAGDPQDRLLGITDVIATEDGVAAQDHTVRVHPVGHPAALGEVRYEHLALYDDPPWRRFPFDTVGLTGATLHLLTAMPTDGVVPVDLPGDTSDVVSLDDTTSVFLWLRVHPVGDPGTVALVRYEELALNDDQDPGHDAARYPVRTHATGLTGTRMRLTADPDITDRRPNPVSHTDVICLDDTPSAFSSLRVHPVEDPDRLTVVPITQLTLYLHQ</sequence>
<gene>
    <name evidence="1" type="ORF">D8S82_33225</name>
</gene>
<accession>A0A544VQF8</accession>
<evidence type="ECO:0000313" key="1">
    <source>
        <dbReference type="EMBL" id="TQR82227.1"/>
    </source>
</evidence>
<dbReference type="Pfam" id="PF23720">
    <property type="entry name" value="DUF7161"/>
    <property type="match status" value="3"/>
</dbReference>
<name>A0A544VQF8_9MYCO</name>
<protein>
    <submittedName>
        <fullName evidence="1">Uncharacterized protein</fullName>
    </submittedName>
</protein>
<dbReference type="Proteomes" id="UP000315759">
    <property type="component" value="Unassembled WGS sequence"/>
</dbReference>
<dbReference type="EMBL" id="VIFX01000095">
    <property type="protein sequence ID" value="TQR82227.1"/>
    <property type="molecule type" value="Genomic_DNA"/>
</dbReference>
<evidence type="ECO:0000313" key="2">
    <source>
        <dbReference type="Proteomes" id="UP000315759"/>
    </source>
</evidence>
<proteinExistence type="predicted"/>
<dbReference type="InterPro" id="IPR055585">
    <property type="entry name" value="DUF7161"/>
</dbReference>
<dbReference type="AlphaFoldDB" id="A0A544VQF8"/>
<organism evidence="1 2">
    <name type="scientific">Mycolicibacterium hodleri</name>
    <dbReference type="NCBI Taxonomy" id="49897"/>
    <lineage>
        <taxon>Bacteria</taxon>
        <taxon>Bacillati</taxon>
        <taxon>Actinomycetota</taxon>
        <taxon>Actinomycetes</taxon>
        <taxon>Mycobacteriales</taxon>
        <taxon>Mycobacteriaceae</taxon>
        <taxon>Mycolicibacterium</taxon>
    </lineage>
</organism>